<proteinExistence type="predicted"/>
<feature type="region of interest" description="Disordered" evidence="1">
    <location>
        <begin position="54"/>
        <end position="81"/>
    </location>
</feature>
<name>S8BFD0_DACHA</name>
<dbReference type="EMBL" id="AQGS01000595">
    <property type="protein sequence ID" value="EPS37983.1"/>
    <property type="molecule type" value="Genomic_DNA"/>
</dbReference>
<gene>
    <name evidence="2" type="ORF">H072_8305</name>
</gene>
<reference evidence="2 3" key="1">
    <citation type="journal article" date="2013" name="PLoS Genet.">
        <title>Genomic mechanisms accounting for the adaptation to parasitism in nematode-trapping fungi.</title>
        <authorList>
            <person name="Meerupati T."/>
            <person name="Andersson K.M."/>
            <person name="Friman E."/>
            <person name="Kumar D."/>
            <person name="Tunlid A."/>
            <person name="Ahren D."/>
        </authorList>
    </citation>
    <scope>NUCLEOTIDE SEQUENCE [LARGE SCALE GENOMIC DNA]</scope>
    <source>
        <strain evidence="2 3">CBS 200.50</strain>
    </source>
</reference>
<dbReference type="HOGENOM" id="CLU_839434_0_0_1"/>
<feature type="compositionally biased region" description="Low complexity" evidence="1">
    <location>
        <begin position="65"/>
        <end position="75"/>
    </location>
</feature>
<reference evidence="3" key="2">
    <citation type="submission" date="2013-04" db="EMBL/GenBank/DDBJ databases">
        <title>Genomic mechanisms accounting for the adaptation to parasitism in nematode-trapping fungi.</title>
        <authorList>
            <person name="Ahren D.G."/>
        </authorList>
    </citation>
    <scope>NUCLEOTIDE SEQUENCE [LARGE SCALE GENOMIC DNA]</scope>
    <source>
        <strain evidence="3">CBS 200.50</strain>
    </source>
</reference>
<dbReference type="OrthoDB" id="5425642at2759"/>
<protein>
    <submittedName>
        <fullName evidence="2">Uncharacterized protein</fullName>
    </submittedName>
</protein>
<comment type="caution">
    <text evidence="2">The sequence shown here is derived from an EMBL/GenBank/DDBJ whole genome shotgun (WGS) entry which is preliminary data.</text>
</comment>
<sequence>MASKIPVPPHKSSRKRTADRDGNDETNRPARFPRILCSTIPAFAERLFKAITKGEIRPQKPGNEALSLTSATSTTQRPPDTITHEPFAPPTKHVQQFEPETDWFRSIHAYVSCTASPVHVIGIKDDQSRIRCEEVESLDARLLTGEINLVFHPERDSEPVCETCWTIEEIKKGNLENDPKLRMPGCWPEEPTESNIRNPGVCIVEYAACTNKERNPTEGTHTLRLAKCSTTAGGKGKASWCVNVDHEKTKQKKPRDETGARKIVMPSIAGCPCCDKKDPRSILRRKDQLGKRLVKKIQHDPAPQQHSKVGAEKRKDDTNFEQFKEAWRMKV</sequence>
<accession>S8BFD0</accession>
<evidence type="ECO:0000313" key="3">
    <source>
        <dbReference type="Proteomes" id="UP000015100"/>
    </source>
</evidence>
<dbReference type="OMA" id="CETCWTI"/>
<feature type="region of interest" description="Disordered" evidence="1">
    <location>
        <begin position="1"/>
        <end position="32"/>
    </location>
</feature>
<dbReference type="Proteomes" id="UP000015100">
    <property type="component" value="Unassembled WGS sequence"/>
</dbReference>
<dbReference type="AlphaFoldDB" id="S8BFD0"/>
<keyword evidence="3" id="KW-1185">Reference proteome</keyword>
<evidence type="ECO:0000256" key="1">
    <source>
        <dbReference type="SAM" id="MobiDB-lite"/>
    </source>
</evidence>
<feature type="compositionally biased region" description="Basic and acidic residues" evidence="1">
    <location>
        <begin position="16"/>
        <end position="28"/>
    </location>
</feature>
<evidence type="ECO:0000313" key="2">
    <source>
        <dbReference type="EMBL" id="EPS37983.1"/>
    </source>
</evidence>
<feature type="region of interest" description="Disordered" evidence="1">
    <location>
        <begin position="295"/>
        <end position="317"/>
    </location>
</feature>
<organism evidence="2 3">
    <name type="scientific">Dactylellina haptotyla (strain CBS 200.50)</name>
    <name type="common">Nematode-trapping fungus</name>
    <name type="synonym">Monacrosporium haptotylum</name>
    <dbReference type="NCBI Taxonomy" id="1284197"/>
    <lineage>
        <taxon>Eukaryota</taxon>
        <taxon>Fungi</taxon>
        <taxon>Dikarya</taxon>
        <taxon>Ascomycota</taxon>
        <taxon>Pezizomycotina</taxon>
        <taxon>Orbiliomycetes</taxon>
        <taxon>Orbiliales</taxon>
        <taxon>Orbiliaceae</taxon>
        <taxon>Dactylellina</taxon>
    </lineage>
</organism>